<gene>
    <name evidence="1" type="ORF">X975_04963</name>
</gene>
<evidence type="ECO:0000313" key="2">
    <source>
        <dbReference type="Proteomes" id="UP000054359"/>
    </source>
</evidence>
<evidence type="ECO:0000313" key="1">
    <source>
        <dbReference type="EMBL" id="KFM59552.1"/>
    </source>
</evidence>
<protein>
    <submittedName>
        <fullName evidence="1">Uncharacterized protein</fullName>
    </submittedName>
</protein>
<name>A0A087T363_STEMI</name>
<organism evidence="1 2">
    <name type="scientific">Stegodyphus mimosarum</name>
    <name type="common">African social velvet spider</name>
    <dbReference type="NCBI Taxonomy" id="407821"/>
    <lineage>
        <taxon>Eukaryota</taxon>
        <taxon>Metazoa</taxon>
        <taxon>Ecdysozoa</taxon>
        <taxon>Arthropoda</taxon>
        <taxon>Chelicerata</taxon>
        <taxon>Arachnida</taxon>
        <taxon>Araneae</taxon>
        <taxon>Araneomorphae</taxon>
        <taxon>Entelegynae</taxon>
        <taxon>Eresoidea</taxon>
        <taxon>Eresidae</taxon>
        <taxon>Stegodyphus</taxon>
    </lineage>
</organism>
<sequence length="64" mass="7187">MYALFNTSLPCNICSLHSDMTDSSGSNGKYRTCSWRCIWLQHCSSGSFGRNNPIHKVLQAFSVK</sequence>
<dbReference type="EMBL" id="KK113192">
    <property type="protein sequence ID" value="KFM59552.1"/>
    <property type="molecule type" value="Genomic_DNA"/>
</dbReference>
<dbReference type="AlphaFoldDB" id="A0A087T363"/>
<keyword evidence="2" id="KW-1185">Reference proteome</keyword>
<reference evidence="1 2" key="1">
    <citation type="submission" date="2013-11" db="EMBL/GenBank/DDBJ databases">
        <title>Genome sequencing of Stegodyphus mimosarum.</title>
        <authorList>
            <person name="Bechsgaard J."/>
        </authorList>
    </citation>
    <scope>NUCLEOTIDE SEQUENCE [LARGE SCALE GENOMIC DNA]</scope>
</reference>
<accession>A0A087T363</accession>
<proteinExistence type="predicted"/>
<feature type="non-terminal residue" evidence="1">
    <location>
        <position position="64"/>
    </location>
</feature>
<dbReference type="Proteomes" id="UP000054359">
    <property type="component" value="Unassembled WGS sequence"/>
</dbReference>